<organism evidence="3 4">
    <name type="scientific">Actinacidiphila reveromycinica</name>
    <dbReference type="NCBI Taxonomy" id="659352"/>
    <lineage>
        <taxon>Bacteria</taxon>
        <taxon>Bacillati</taxon>
        <taxon>Actinomycetota</taxon>
        <taxon>Actinomycetes</taxon>
        <taxon>Kitasatosporales</taxon>
        <taxon>Streptomycetaceae</taxon>
        <taxon>Actinacidiphila</taxon>
    </lineage>
</organism>
<reference evidence="3 4" key="2">
    <citation type="journal article" date="2011" name="J. Antibiot.">
        <title>Furaquinocins I and J: novel polyketide isoprenoid hybrid compounds from Streptomyces reveromyceticus SN-593.</title>
        <authorList>
            <person name="Panthee S."/>
            <person name="Takahashi S."/>
            <person name="Takagi H."/>
            <person name="Nogawa T."/>
            <person name="Oowada E."/>
            <person name="Uramoto M."/>
            <person name="Osada H."/>
        </authorList>
    </citation>
    <scope>NUCLEOTIDE SEQUENCE [LARGE SCALE GENOMIC DNA]</scope>
    <source>
        <strain evidence="3 4">SN-593</strain>
    </source>
</reference>
<sequence length="228" mass="23378">MRVVVMGGTAGIGLETARALRKDGAEVIVTGRNQERLAAAAAEGLTAEGVDGTDEAAVAAFFERIGAFEHLVLAFSSGQVGVGAIREIKLSDLRAAFEGKLFAYLFAVQRAQVTGSVTLVSAASARAGLPGLAGLAAVNGSIERIVSPLAADLAPVRVNAVSPGVIDTDWWSFLPEEQREAQFAAVAQSVPAGRVGRPEDVAGAIRYVIGADYVTGSILPVDGGFTVA</sequence>
<dbReference type="AlphaFoldDB" id="A0A7U3UVG2"/>
<dbReference type="InterPro" id="IPR002347">
    <property type="entry name" value="SDR_fam"/>
</dbReference>
<keyword evidence="4" id="KW-1185">Reference proteome</keyword>
<dbReference type="GO" id="GO:0016491">
    <property type="term" value="F:oxidoreductase activity"/>
    <property type="evidence" value="ECO:0007669"/>
    <property type="project" value="UniProtKB-KW"/>
</dbReference>
<evidence type="ECO:0000313" key="4">
    <source>
        <dbReference type="Proteomes" id="UP000595703"/>
    </source>
</evidence>
<dbReference type="PRINTS" id="PR00081">
    <property type="entry name" value="GDHRDH"/>
</dbReference>
<reference evidence="3 4" key="4">
    <citation type="journal article" date="2020" name="Sci. Rep.">
        <title>beta-carboline chemical signals induce reveromycin production through a LuxR family regulator in Streptomyces sp. SN-593.</title>
        <authorList>
            <person name="Panthee S."/>
            <person name="Kito N."/>
            <person name="Hayashi T."/>
            <person name="Shimizu T."/>
            <person name="Ishikawa J."/>
            <person name="Hamamoto H."/>
            <person name="Osada H."/>
            <person name="Takahashi S."/>
        </authorList>
    </citation>
    <scope>NUCLEOTIDE SEQUENCE [LARGE SCALE GENOMIC DNA]</scope>
    <source>
        <strain evidence="3 4">SN-593</strain>
    </source>
</reference>
<proteinExistence type="inferred from homology"/>
<dbReference type="InterPro" id="IPR051122">
    <property type="entry name" value="SDR_DHRS6-like"/>
</dbReference>
<dbReference type="PANTHER" id="PTHR43477">
    <property type="entry name" value="DIHYDROANTICAPSIN 7-DEHYDROGENASE"/>
    <property type="match status" value="1"/>
</dbReference>
<dbReference type="KEGG" id="arev:RVR_5931"/>
<accession>A0A7U3UVG2</accession>
<keyword evidence="2" id="KW-0560">Oxidoreductase</keyword>
<evidence type="ECO:0000256" key="2">
    <source>
        <dbReference type="ARBA" id="ARBA00023002"/>
    </source>
</evidence>
<evidence type="ECO:0000313" key="3">
    <source>
        <dbReference type="EMBL" id="BBA99351.1"/>
    </source>
</evidence>
<dbReference type="RefSeq" id="WP_202235356.1">
    <property type="nucleotide sequence ID" value="NZ_AP018365.1"/>
</dbReference>
<dbReference type="CDD" id="cd05233">
    <property type="entry name" value="SDR_c"/>
    <property type="match status" value="1"/>
</dbReference>
<evidence type="ECO:0000256" key="1">
    <source>
        <dbReference type="ARBA" id="ARBA00006484"/>
    </source>
</evidence>
<comment type="similarity">
    <text evidence="1">Belongs to the short-chain dehydrogenases/reductases (SDR) family.</text>
</comment>
<protein>
    <submittedName>
        <fullName evidence="3">Putative short chain dehydrogenase/reductase SDR</fullName>
    </submittedName>
</protein>
<dbReference type="SUPFAM" id="SSF51735">
    <property type="entry name" value="NAD(P)-binding Rossmann-fold domains"/>
    <property type="match status" value="1"/>
</dbReference>
<dbReference type="InterPro" id="IPR036291">
    <property type="entry name" value="NAD(P)-bd_dom_sf"/>
</dbReference>
<dbReference type="Proteomes" id="UP000595703">
    <property type="component" value="Chromosome"/>
</dbReference>
<dbReference type="Gene3D" id="3.40.50.720">
    <property type="entry name" value="NAD(P)-binding Rossmann-like Domain"/>
    <property type="match status" value="1"/>
</dbReference>
<reference evidence="3 4" key="3">
    <citation type="journal article" date="2011" name="Nat. Chem. Biol.">
        <title>Reveromycin A biosynthesis uses RevG and RevJ for stereospecific spiroacetal formation.</title>
        <authorList>
            <person name="Takahashi S."/>
            <person name="Toyoda A."/>
            <person name="Sekiyama Y."/>
            <person name="Takagi H."/>
            <person name="Nogawa T."/>
            <person name="Uramoto M."/>
            <person name="Suzuki R."/>
            <person name="Koshino H."/>
            <person name="Kumano T."/>
            <person name="Panthee S."/>
            <person name="Dairi T."/>
            <person name="Ishikawa J."/>
            <person name="Ikeda H."/>
            <person name="Sakaki Y."/>
            <person name="Osada H."/>
        </authorList>
    </citation>
    <scope>NUCLEOTIDE SEQUENCE [LARGE SCALE GENOMIC DNA]</scope>
    <source>
        <strain evidence="3 4">SN-593</strain>
    </source>
</reference>
<gene>
    <name evidence="3" type="ORF">RVR_5931</name>
</gene>
<dbReference type="Pfam" id="PF13561">
    <property type="entry name" value="adh_short_C2"/>
    <property type="match status" value="1"/>
</dbReference>
<dbReference type="PANTHER" id="PTHR43477:SF1">
    <property type="entry name" value="DIHYDROANTICAPSIN 7-DEHYDROGENASE"/>
    <property type="match status" value="1"/>
</dbReference>
<name>A0A7U3UVG2_9ACTN</name>
<reference evidence="3 4" key="1">
    <citation type="journal article" date="2010" name="J. Bacteriol.">
        <title>Biochemical characterization of a novel indole prenyltransferase from Streptomyces sp. SN-593.</title>
        <authorList>
            <person name="Takahashi S."/>
            <person name="Takagi H."/>
            <person name="Toyoda A."/>
            <person name="Uramoto M."/>
            <person name="Nogawa T."/>
            <person name="Ueki M."/>
            <person name="Sakaki Y."/>
            <person name="Osada H."/>
        </authorList>
    </citation>
    <scope>NUCLEOTIDE SEQUENCE [LARGE SCALE GENOMIC DNA]</scope>
    <source>
        <strain evidence="3 4">SN-593</strain>
    </source>
</reference>
<dbReference type="EMBL" id="AP018365">
    <property type="protein sequence ID" value="BBA99351.1"/>
    <property type="molecule type" value="Genomic_DNA"/>
</dbReference>